<evidence type="ECO:0000313" key="2">
    <source>
        <dbReference type="Proteomes" id="UP000831701"/>
    </source>
</evidence>
<keyword evidence="2" id="KW-1185">Reference proteome</keyword>
<accession>A0ACB8VQ71</accession>
<feature type="non-terminal residue" evidence="1">
    <location>
        <position position="189"/>
    </location>
</feature>
<dbReference type="Proteomes" id="UP000831701">
    <property type="component" value="Chromosome 20"/>
</dbReference>
<comment type="caution">
    <text evidence="1">The sequence shown here is derived from an EMBL/GenBank/DDBJ whole genome shotgun (WGS) entry which is preliminary data.</text>
</comment>
<gene>
    <name evidence="1" type="ORF">L3Q82_017240</name>
</gene>
<protein>
    <submittedName>
        <fullName evidence="1">Uncharacterized protein</fullName>
    </submittedName>
</protein>
<reference evidence="1" key="1">
    <citation type="submission" date="2022-04" db="EMBL/GenBank/DDBJ databases">
        <title>Jade perch genome.</title>
        <authorList>
            <person name="Chao B."/>
        </authorList>
    </citation>
    <scope>NUCLEOTIDE SEQUENCE</scope>
    <source>
        <strain evidence="1">CB-2022</strain>
    </source>
</reference>
<proteinExistence type="predicted"/>
<name>A0ACB8VQ71_9TELE</name>
<dbReference type="EMBL" id="CM041550">
    <property type="protein sequence ID" value="KAI3356648.1"/>
    <property type="molecule type" value="Genomic_DNA"/>
</dbReference>
<sequence length="189" mass="20824">MKPFSRSEENRGVAEQRGSRLLLTGAIEAGGDGVQEGVLRGQQPSHHRHPAPGRLSPPASAARGGARLLLRPETRQEAGGARCASQPLEKRTDPRYARWLHLGTAGVVTIIKSAEGKYEPRDAPVRLPEKERGRRRRKKTSVRTINERAGERTTWPHPVGDKGASLRAESLPSAGYIAHFKRTRSLFFT</sequence>
<evidence type="ECO:0000313" key="1">
    <source>
        <dbReference type="EMBL" id="KAI3356648.1"/>
    </source>
</evidence>
<organism evidence="1 2">
    <name type="scientific">Scortum barcoo</name>
    <name type="common">barcoo grunter</name>
    <dbReference type="NCBI Taxonomy" id="214431"/>
    <lineage>
        <taxon>Eukaryota</taxon>
        <taxon>Metazoa</taxon>
        <taxon>Chordata</taxon>
        <taxon>Craniata</taxon>
        <taxon>Vertebrata</taxon>
        <taxon>Euteleostomi</taxon>
        <taxon>Actinopterygii</taxon>
        <taxon>Neopterygii</taxon>
        <taxon>Teleostei</taxon>
        <taxon>Neoteleostei</taxon>
        <taxon>Acanthomorphata</taxon>
        <taxon>Eupercaria</taxon>
        <taxon>Centrarchiformes</taxon>
        <taxon>Terapontoidei</taxon>
        <taxon>Terapontidae</taxon>
        <taxon>Scortum</taxon>
    </lineage>
</organism>